<comment type="caution">
    <text evidence="1">The sequence shown here is derived from an EMBL/GenBank/DDBJ whole genome shotgun (WGS) entry which is preliminary data.</text>
</comment>
<reference evidence="1" key="1">
    <citation type="submission" date="2023-10" db="EMBL/GenBank/DDBJ databases">
        <authorList>
            <person name="Chen Y."/>
            <person name="Shah S."/>
            <person name="Dougan E. K."/>
            <person name="Thang M."/>
            <person name="Chan C."/>
        </authorList>
    </citation>
    <scope>NUCLEOTIDE SEQUENCE [LARGE SCALE GENOMIC DNA]</scope>
</reference>
<dbReference type="EMBL" id="CAUYUJ010014792">
    <property type="protein sequence ID" value="CAK0846075.1"/>
    <property type="molecule type" value="Genomic_DNA"/>
</dbReference>
<protein>
    <submittedName>
        <fullName evidence="1">Uncharacterized protein</fullName>
    </submittedName>
</protein>
<accession>A0ABN9TJH3</accession>
<evidence type="ECO:0000313" key="1">
    <source>
        <dbReference type="EMBL" id="CAK0846075.1"/>
    </source>
</evidence>
<proteinExistence type="predicted"/>
<gene>
    <name evidence="1" type="ORF">PCOR1329_LOCUS39679</name>
</gene>
<evidence type="ECO:0000313" key="2">
    <source>
        <dbReference type="Proteomes" id="UP001189429"/>
    </source>
</evidence>
<sequence>MTRQNRGRNLALQDRLAFANQTVLVERLTKMLSPLSSDLHFLPQTQFMVDSSGAKFQLDYIGLADDLDDELSFSMRIPEVRVPFLSGPDDYNISFSELFRVNTTTLPEDVVRMVCDGYLVDYCCLGFSFPKPCRHMTHALRFFPA</sequence>
<organism evidence="1 2">
    <name type="scientific">Prorocentrum cordatum</name>
    <dbReference type="NCBI Taxonomy" id="2364126"/>
    <lineage>
        <taxon>Eukaryota</taxon>
        <taxon>Sar</taxon>
        <taxon>Alveolata</taxon>
        <taxon>Dinophyceae</taxon>
        <taxon>Prorocentrales</taxon>
        <taxon>Prorocentraceae</taxon>
        <taxon>Prorocentrum</taxon>
    </lineage>
</organism>
<dbReference type="Proteomes" id="UP001189429">
    <property type="component" value="Unassembled WGS sequence"/>
</dbReference>
<name>A0ABN9TJH3_9DINO</name>
<keyword evidence="2" id="KW-1185">Reference proteome</keyword>